<dbReference type="InterPro" id="IPR036108">
    <property type="entry name" value="4pyrrol_syn_uPrphyn_synt_sf"/>
</dbReference>
<evidence type="ECO:0000256" key="7">
    <source>
        <dbReference type="ARBA" id="ARBA00040167"/>
    </source>
</evidence>
<protein>
    <recommendedName>
        <fullName evidence="7 9">Uroporphyrinogen-III synthase</fullName>
        <ecNumber evidence="3 9">4.2.1.75</ecNumber>
    </recommendedName>
</protein>
<evidence type="ECO:0000256" key="1">
    <source>
        <dbReference type="ARBA" id="ARBA00004772"/>
    </source>
</evidence>
<dbReference type="EC" id="4.2.1.75" evidence="3 9"/>
<dbReference type="Pfam" id="PF02602">
    <property type="entry name" value="HEM4"/>
    <property type="match status" value="1"/>
</dbReference>
<comment type="caution">
    <text evidence="11">The sequence shown here is derived from an EMBL/GenBank/DDBJ whole genome shotgun (WGS) entry which is preliminary data.</text>
</comment>
<sequence length="258" mass="26965">MAAALLGRTVLVTRPAAQSAALAAAIEAEGGTAVRFPLLEISPLADVAPLEDIAQRLDAFDFACFVSPNAVEHALAVVLRQRAWPAHLQAVTVGTSSEAALARHGIERVIAPRGRFDSEALLALPALATAKVAGRRVVIFRGDGGRELLGDTLVRRGATVETVTCYRRSRPAADAGHLVDLARACRLDAVTLTSSEGVDNLIGMLGADVAEVLARTTLFVPHARIAERARELGAPKVVLTGPADAGLLAGLLSHFGKR</sequence>
<dbReference type="PANTHER" id="PTHR38042:SF1">
    <property type="entry name" value="UROPORPHYRINOGEN-III SYNTHASE, CHLOROPLASTIC"/>
    <property type="match status" value="1"/>
</dbReference>
<evidence type="ECO:0000256" key="9">
    <source>
        <dbReference type="RuleBase" id="RU366031"/>
    </source>
</evidence>
<evidence type="ECO:0000313" key="11">
    <source>
        <dbReference type="EMBL" id="MBK6974053.1"/>
    </source>
</evidence>
<evidence type="ECO:0000313" key="12">
    <source>
        <dbReference type="Proteomes" id="UP000807785"/>
    </source>
</evidence>
<keyword evidence="5 9" id="KW-0627">Porphyrin biosynthesis</keyword>
<dbReference type="GO" id="GO:0004852">
    <property type="term" value="F:uroporphyrinogen-III synthase activity"/>
    <property type="evidence" value="ECO:0007669"/>
    <property type="project" value="UniProtKB-UniRule"/>
</dbReference>
<keyword evidence="4 9" id="KW-0456">Lyase</keyword>
<organism evidence="11 12">
    <name type="scientific">Candidatus Methylophosphatis roskildensis</name>
    <dbReference type="NCBI Taxonomy" id="2899263"/>
    <lineage>
        <taxon>Bacteria</taxon>
        <taxon>Pseudomonadati</taxon>
        <taxon>Pseudomonadota</taxon>
        <taxon>Betaproteobacteria</taxon>
        <taxon>Nitrosomonadales</taxon>
        <taxon>Sterolibacteriaceae</taxon>
        <taxon>Candidatus Methylophosphatis</taxon>
    </lineage>
</organism>
<accession>A0A9D7DZY1</accession>
<evidence type="ECO:0000256" key="5">
    <source>
        <dbReference type="ARBA" id="ARBA00023244"/>
    </source>
</evidence>
<dbReference type="SUPFAM" id="SSF69618">
    <property type="entry name" value="HemD-like"/>
    <property type="match status" value="1"/>
</dbReference>
<dbReference type="Gene3D" id="3.40.50.10090">
    <property type="match status" value="2"/>
</dbReference>
<comment type="catalytic activity">
    <reaction evidence="8 9">
        <text>hydroxymethylbilane = uroporphyrinogen III + H2O</text>
        <dbReference type="Rhea" id="RHEA:18965"/>
        <dbReference type="ChEBI" id="CHEBI:15377"/>
        <dbReference type="ChEBI" id="CHEBI:57308"/>
        <dbReference type="ChEBI" id="CHEBI:57845"/>
        <dbReference type="EC" id="4.2.1.75"/>
    </reaction>
</comment>
<dbReference type="CDD" id="cd06578">
    <property type="entry name" value="HemD"/>
    <property type="match status" value="1"/>
</dbReference>
<proteinExistence type="inferred from homology"/>
<evidence type="ECO:0000259" key="10">
    <source>
        <dbReference type="Pfam" id="PF02602"/>
    </source>
</evidence>
<dbReference type="GO" id="GO:0006782">
    <property type="term" value="P:protoporphyrinogen IX biosynthetic process"/>
    <property type="evidence" value="ECO:0007669"/>
    <property type="project" value="UniProtKB-UniRule"/>
</dbReference>
<evidence type="ECO:0000256" key="4">
    <source>
        <dbReference type="ARBA" id="ARBA00023239"/>
    </source>
</evidence>
<reference evidence="11" key="1">
    <citation type="submission" date="2020-10" db="EMBL/GenBank/DDBJ databases">
        <title>Connecting structure to function with the recovery of over 1000 high-quality activated sludge metagenome-assembled genomes encoding full-length rRNA genes using long-read sequencing.</title>
        <authorList>
            <person name="Singleton C.M."/>
            <person name="Petriglieri F."/>
            <person name="Kristensen J.M."/>
            <person name="Kirkegaard R.H."/>
            <person name="Michaelsen T.Y."/>
            <person name="Andersen M.H."/>
            <person name="Karst S.M."/>
            <person name="Dueholm M.S."/>
            <person name="Nielsen P.H."/>
            <person name="Albertsen M."/>
        </authorList>
    </citation>
    <scope>NUCLEOTIDE SEQUENCE</scope>
    <source>
        <strain evidence="11">Bjer_18-Q3-R1-45_BAT3C.347</strain>
    </source>
</reference>
<comment type="pathway">
    <text evidence="1 9">Porphyrin-containing compound metabolism; protoporphyrin-IX biosynthesis; coproporphyrinogen-III from 5-aminolevulinate: step 3/4.</text>
</comment>
<evidence type="ECO:0000256" key="3">
    <source>
        <dbReference type="ARBA" id="ARBA00013109"/>
    </source>
</evidence>
<evidence type="ECO:0000256" key="6">
    <source>
        <dbReference type="ARBA" id="ARBA00037589"/>
    </source>
</evidence>
<dbReference type="Proteomes" id="UP000807785">
    <property type="component" value="Unassembled WGS sequence"/>
</dbReference>
<gene>
    <name evidence="11" type="ORF">IPH26_14325</name>
</gene>
<feature type="domain" description="Tetrapyrrole biosynthesis uroporphyrinogen III synthase" evidence="10">
    <location>
        <begin position="21"/>
        <end position="239"/>
    </location>
</feature>
<evidence type="ECO:0000256" key="2">
    <source>
        <dbReference type="ARBA" id="ARBA00008133"/>
    </source>
</evidence>
<dbReference type="AlphaFoldDB" id="A0A9D7DZY1"/>
<dbReference type="InterPro" id="IPR003754">
    <property type="entry name" value="4pyrrol_synth_uPrphyn_synth"/>
</dbReference>
<dbReference type="InterPro" id="IPR039793">
    <property type="entry name" value="UROS/Hem4"/>
</dbReference>
<dbReference type="EMBL" id="JADJEV010000004">
    <property type="protein sequence ID" value="MBK6974053.1"/>
    <property type="molecule type" value="Genomic_DNA"/>
</dbReference>
<name>A0A9D7DZY1_9PROT</name>
<comment type="similarity">
    <text evidence="2 9">Belongs to the uroporphyrinogen-III synthase family.</text>
</comment>
<dbReference type="GO" id="GO:0006780">
    <property type="term" value="P:uroporphyrinogen III biosynthetic process"/>
    <property type="evidence" value="ECO:0007669"/>
    <property type="project" value="UniProtKB-UniRule"/>
</dbReference>
<evidence type="ECO:0000256" key="8">
    <source>
        <dbReference type="ARBA" id="ARBA00048617"/>
    </source>
</evidence>
<comment type="function">
    <text evidence="6 9">Catalyzes cyclization of the linear tetrapyrrole, hydroxymethylbilane, to the macrocyclic uroporphyrinogen III.</text>
</comment>
<dbReference type="PANTHER" id="PTHR38042">
    <property type="entry name" value="UROPORPHYRINOGEN-III SYNTHASE, CHLOROPLASTIC"/>
    <property type="match status" value="1"/>
</dbReference>